<dbReference type="SMART" id="SM00562">
    <property type="entry name" value="NDK"/>
    <property type="match status" value="2"/>
</dbReference>
<keyword evidence="3" id="KW-1185">Reference proteome</keyword>
<dbReference type="InterPro" id="IPR051766">
    <property type="entry name" value="TXND_domain-containing"/>
</dbReference>
<dbReference type="SUPFAM" id="SSF54919">
    <property type="entry name" value="Nucleoside diphosphate kinase, NDK"/>
    <property type="match status" value="2"/>
</dbReference>
<name>A0ABM1E9K2_PRICU</name>
<comment type="caution">
    <text evidence="1">Lacks conserved residue(s) required for the propagation of feature annotation.</text>
</comment>
<protein>
    <submittedName>
        <fullName evidence="4">Uncharacterized protein LOC106810112</fullName>
    </submittedName>
</protein>
<dbReference type="Proteomes" id="UP000695022">
    <property type="component" value="Unplaced"/>
</dbReference>
<dbReference type="Gene3D" id="3.30.70.141">
    <property type="entry name" value="Nucleoside diphosphate kinase-like domain"/>
    <property type="match status" value="3"/>
</dbReference>
<evidence type="ECO:0000256" key="1">
    <source>
        <dbReference type="PROSITE-ProRule" id="PRU00706"/>
    </source>
</evidence>
<dbReference type="Pfam" id="PF00334">
    <property type="entry name" value="NDK"/>
    <property type="match status" value="2"/>
</dbReference>
<evidence type="ECO:0000313" key="4">
    <source>
        <dbReference type="RefSeq" id="XP_014668873.1"/>
    </source>
</evidence>
<reference evidence="4" key="1">
    <citation type="submission" date="2025-08" db="UniProtKB">
        <authorList>
            <consortium name="RefSeq"/>
        </authorList>
    </citation>
    <scope>IDENTIFICATION</scope>
</reference>
<feature type="domain" description="Nucleoside diphosphate kinase-like" evidence="2">
    <location>
        <begin position="662"/>
        <end position="798"/>
    </location>
</feature>
<sequence>MRSSISAKAFVTGGWRREVRRAKMRYCRLLAPLDPRLPSARITCSLNLRIVRGPHRRTTSIVFYPPLSAAVRRSARAMVRRPSATQRQLPGDKRVGSAAVKNTHGRFLLMRQRRALVCDRRRIHLAEFAMATCWHTARSLASSWLGFARGHLSGKRLSALGVQKSDCRWFVPQTYHEPMSGTLNTLPCLALVLYKENAVFHMHPLAQICMCNLAITAALNDMRMAQSEPVTTRQCLHLVQYATSTVQTLGGHFFKVPDYLELSQPHVYSHPELCQIAVITLVGYSVIQKAGHIMTSLTSGTHGFELIGLKWLPSLSHQQAAAITRAEPGDATWRASITHLTQAGPAVVLAVRGLDAYTCLLPPPRPHADSGPAVAAACREDLDAYTCLLRSLATDDVYYVSPSPAVAYRQLRGFFYDNELFPDSSANDLLKLLPPSHQHAVSSKVAPPSSGREPCGDAVSAAGEEHVLASMLVPPVAATSLLVLKPGVAERHAGRLLRKLSLSGFTVVALRLEMLPPALADAISPRDVSHEQHLQHLASGPCLALAVQRVNAVKKMLDLVGPTDPARARTYSPCFWRSLYGKDSVANAFYAPDSYASATTAVRLFFPDGVCCRATAEMSRAGVAEQTEDVAPPSSGRELCGDAVSAAGEEHVLASMLVPPVAATSLLVLKPGVAERHAGRLLRKLSLSGFTVIALRLEMLPPALADAISPRDVSHEQHLQHLASGPCLALAVQRVNAVKKMLDLVGPTDPARARTYSPCFWRSLYGKDSVANAFYAPDSYASATTAVRLFFPDGVCCRATAEMSRAGVAEQTEDATCTSSPRACTVLPPEPGCLHASPLVEVSCLVLLPPLVPAPGAAVKPAPYVQVVEELQRQRFSLVGARMTRLSEPQRARLVKTCELRDDKLVALLARGPCLLLAVQRDNAVSCFTQILRDGASDSVLVDYCKLILRPKTTAQACDMLALLFDRLMPGSRAEITTATAAATK</sequence>
<dbReference type="PANTHER" id="PTHR46135">
    <property type="entry name" value="NME/NM23 FAMILY MEMBER 8"/>
    <property type="match status" value="1"/>
</dbReference>
<dbReference type="InterPro" id="IPR034907">
    <property type="entry name" value="NDK-like_dom"/>
</dbReference>
<dbReference type="PROSITE" id="PS51374">
    <property type="entry name" value="NDPK_LIKE"/>
    <property type="match status" value="2"/>
</dbReference>
<comment type="similarity">
    <text evidence="1">Belongs to the NDK family.</text>
</comment>
<evidence type="ECO:0000259" key="2">
    <source>
        <dbReference type="SMART" id="SM00562"/>
    </source>
</evidence>
<feature type="domain" description="Nucleoside diphosphate kinase-like" evidence="2">
    <location>
        <begin position="477"/>
        <end position="613"/>
    </location>
</feature>
<dbReference type="GeneID" id="106810112"/>
<dbReference type="InterPro" id="IPR036850">
    <property type="entry name" value="NDK-like_dom_sf"/>
</dbReference>
<accession>A0ABM1E9K2</accession>
<dbReference type="PANTHER" id="PTHR46135:SF4">
    <property type="entry name" value="DYNEIN AXONEMAL ASSEMBLY FACTOR 8"/>
    <property type="match status" value="1"/>
</dbReference>
<gene>
    <name evidence="4" type="primary">LOC106810112</name>
</gene>
<evidence type="ECO:0000313" key="3">
    <source>
        <dbReference type="Proteomes" id="UP000695022"/>
    </source>
</evidence>
<dbReference type="RefSeq" id="XP_014668873.1">
    <property type="nucleotide sequence ID" value="XM_014813387.1"/>
</dbReference>
<organism evidence="3 4">
    <name type="scientific">Priapulus caudatus</name>
    <name type="common">Priapulid worm</name>
    <dbReference type="NCBI Taxonomy" id="37621"/>
    <lineage>
        <taxon>Eukaryota</taxon>
        <taxon>Metazoa</taxon>
        <taxon>Ecdysozoa</taxon>
        <taxon>Scalidophora</taxon>
        <taxon>Priapulida</taxon>
        <taxon>Priapulimorpha</taxon>
        <taxon>Priapulimorphida</taxon>
        <taxon>Priapulidae</taxon>
        <taxon>Priapulus</taxon>
    </lineage>
</organism>
<proteinExistence type="inferred from homology"/>